<gene>
    <name evidence="3" type="primary">PACRGL</name>
    <name evidence="2" type="ORF">mRhiFer1_012529</name>
</gene>
<dbReference type="AlphaFoldDB" id="A0A671DQ28"/>
<feature type="region of interest" description="Disordered" evidence="1">
    <location>
        <begin position="1"/>
        <end position="73"/>
    </location>
</feature>
<dbReference type="GeneTree" id="ENSGT00940000159756"/>
<sequence length="168" mass="18415">MQKPECHGDVQLRNRVTGNCSKRTSSGAQIKHRTTVQRSKSSSPTSSPESAGKLHPRPSDKLNPKTINPGLRETRHPYTFVSKEGFRELLLVQGAPEKAVPLLPRLIPVLKAALVHLDDEVFERGLNALVQLSVVVGPSLNDHLKHLLTSGSLIIIKSKIPTYCSICC</sequence>
<organism evidence="3 4">
    <name type="scientific">Rhinolophus ferrumequinum</name>
    <name type="common">Greater horseshoe bat</name>
    <dbReference type="NCBI Taxonomy" id="59479"/>
    <lineage>
        <taxon>Eukaryota</taxon>
        <taxon>Metazoa</taxon>
        <taxon>Chordata</taxon>
        <taxon>Craniata</taxon>
        <taxon>Vertebrata</taxon>
        <taxon>Euteleostomi</taxon>
        <taxon>Mammalia</taxon>
        <taxon>Eutheria</taxon>
        <taxon>Laurasiatheria</taxon>
        <taxon>Chiroptera</taxon>
        <taxon>Yinpterochiroptera</taxon>
        <taxon>Rhinolophoidea</taxon>
        <taxon>Rhinolophidae</taxon>
        <taxon>Rhinolophinae</taxon>
        <taxon>Rhinolophus</taxon>
    </lineage>
</organism>
<accession>A0A671DQ28</accession>
<evidence type="ECO:0000313" key="4">
    <source>
        <dbReference type="Proteomes" id="UP000472240"/>
    </source>
</evidence>
<reference evidence="2 5" key="4">
    <citation type="journal article" date="2020" name="Nature">
        <title>Six reference-quality genomes reveal evolution of bat adaptations.</title>
        <authorList>
            <person name="Jebb D."/>
            <person name="Huang Z."/>
            <person name="Pippel M."/>
            <person name="Hughes G.M."/>
            <person name="Lavrichenko K."/>
            <person name="Devanna P."/>
            <person name="Winkler S."/>
            <person name="Jermiin L.S."/>
            <person name="Skirmuntt E.C."/>
            <person name="Katzourakis A."/>
            <person name="Burkitt-Gray L."/>
            <person name="Ray D.A."/>
            <person name="Sullivan K.A.M."/>
            <person name="Roscito J.G."/>
            <person name="Kirilenko B.M."/>
            <person name="Davalos L.M."/>
            <person name="Corthals A.P."/>
            <person name="Power M.L."/>
            <person name="Jones G."/>
            <person name="Ransome R.D."/>
            <person name="Dechmann D.K.N."/>
            <person name="Locatelli A.G."/>
            <person name="Puechmaille S.J."/>
            <person name="Fedrigo O."/>
            <person name="Jarvis E.D."/>
            <person name="Hiller M."/>
            <person name="Vernes S.C."/>
            <person name="Myers E.W."/>
            <person name="Teeling E.C."/>
        </authorList>
    </citation>
    <scope>NUCLEOTIDE SEQUENCE [LARGE SCALE GENOMIC DNA]</scope>
    <source>
        <strain evidence="2">MRhiFer1</strain>
        <tissue evidence="2">Lung</tissue>
    </source>
</reference>
<evidence type="ECO:0000256" key="1">
    <source>
        <dbReference type="SAM" id="MobiDB-lite"/>
    </source>
</evidence>
<evidence type="ECO:0000313" key="2">
    <source>
        <dbReference type="EMBL" id="KAF6372240.1"/>
    </source>
</evidence>
<protein>
    <submittedName>
        <fullName evidence="2 3">Parkin coregulated like</fullName>
    </submittedName>
</protein>
<dbReference type="Proteomes" id="UP000472240">
    <property type="component" value="Chromosome 5"/>
</dbReference>
<dbReference type="PANTHER" id="PTHR21207">
    <property type="entry name" value="PARKIN COREGULATED GENE PROTEIN PARK2 COREGULATED"/>
    <property type="match status" value="1"/>
</dbReference>
<feature type="compositionally biased region" description="Low complexity" evidence="1">
    <location>
        <begin position="39"/>
        <end position="50"/>
    </location>
</feature>
<name>A0A671DQ28_RHIFE</name>
<proteinExistence type="predicted"/>
<reference evidence="3" key="5">
    <citation type="submission" date="2025-05" db="UniProtKB">
        <authorList>
            <consortium name="Ensembl"/>
        </authorList>
    </citation>
    <scope>IDENTIFICATION</scope>
</reference>
<dbReference type="PANTHER" id="PTHR21207:SF1">
    <property type="entry name" value="PACRG-LIKE PROTEIN"/>
    <property type="match status" value="1"/>
</dbReference>
<evidence type="ECO:0000313" key="5">
    <source>
        <dbReference type="Proteomes" id="UP000585614"/>
    </source>
</evidence>
<feature type="compositionally biased region" description="Polar residues" evidence="1">
    <location>
        <begin position="14"/>
        <end position="28"/>
    </location>
</feature>
<reference evidence="3 4" key="2">
    <citation type="journal article" date="2018" name="Annu Rev Anim Biosci">
        <title>Bat Biology, Genomes, and the Bat1K Project: To Generate Chromosome-Level Genomes for All Living Bat Species.</title>
        <authorList>
            <person name="Teeling E.C."/>
            <person name="Vernes S.C."/>
            <person name="Davalos L.M."/>
            <person name="Ray D.A."/>
            <person name="Gilbert M.T.P."/>
            <person name="Myers E."/>
        </authorList>
    </citation>
    <scope>NUCLEOTIDE SEQUENCE</scope>
</reference>
<dbReference type="InterPro" id="IPR019399">
    <property type="entry name" value="Parkin_co-regulated_protein"/>
</dbReference>
<evidence type="ECO:0000313" key="3">
    <source>
        <dbReference type="Ensembl" id="ENSRFEP00010002985.1"/>
    </source>
</evidence>
<feature type="compositionally biased region" description="Basic and acidic residues" evidence="1">
    <location>
        <begin position="1"/>
        <end position="12"/>
    </location>
</feature>
<dbReference type="Ensembl" id="ENSRFET00010003285.1">
    <property type="protein sequence ID" value="ENSRFEP00010002985.1"/>
    <property type="gene ID" value="ENSRFEG00010002088.1"/>
</dbReference>
<reference evidence="3 4" key="3">
    <citation type="submission" date="2018-12" db="EMBL/GenBank/DDBJ databases">
        <title>G10K-VGP greater horseshoe bat female genome, primary haplotype.</title>
        <authorList>
            <person name="Teeling E."/>
            <person name="Myers G."/>
            <person name="Vernes S."/>
            <person name="Pippel M."/>
            <person name="Winkler S."/>
            <person name="Fedrigo O."/>
            <person name="Rhie A."/>
            <person name="Koren S."/>
            <person name="Phillippy A."/>
            <person name="Lewin H."/>
            <person name="Damas J."/>
            <person name="Howe K."/>
            <person name="Mountcastle J."/>
            <person name="Jarvis E.D."/>
        </authorList>
    </citation>
    <scope>NUCLEOTIDE SEQUENCE [LARGE SCALE GENOMIC DNA]</scope>
</reference>
<reference evidence="3 4" key="1">
    <citation type="journal article" date="2015" name="Annu Rev Anim Biosci">
        <title>The Genome 10K Project: a way forward.</title>
        <authorList>
            <person name="Koepfli K.P."/>
            <person name="Paten B."/>
            <person name="O'Brien S.J."/>
            <person name="Koepfli K.P."/>
            <person name="Paten B."/>
            <person name="Antunes A."/>
            <person name="Belov K."/>
            <person name="Bustamante C."/>
            <person name="Castoe T.A."/>
            <person name="Clawson H."/>
            <person name="Crawford A.J."/>
            <person name="Diekhans M."/>
            <person name="Distel D."/>
            <person name="Durbin R."/>
            <person name="Earl D."/>
            <person name="Fujita M.K."/>
            <person name="Gamble T."/>
            <person name="Georges A."/>
            <person name="Gemmell N."/>
            <person name="Gilbert M.T."/>
            <person name="Graves J.M."/>
            <person name="Green R.E."/>
            <person name="Hickey G."/>
            <person name="Jarvis E.D."/>
            <person name="Johnson W."/>
            <person name="Komissarov A."/>
            <person name="Korf I."/>
            <person name="Kuhn R."/>
            <person name="Larkin D.M."/>
            <person name="Lewin H."/>
            <person name="Lopez J.V."/>
            <person name="Ma J."/>
            <person name="Marques-Bonet T."/>
            <person name="Miller W."/>
            <person name="Murphy R."/>
            <person name="Pevzner P."/>
            <person name="Shapiro B."/>
            <person name="Steiner C."/>
            <person name="Tamazian G."/>
            <person name="Venkatesh B."/>
            <person name="Wang J."/>
            <person name="Wayne R."/>
            <person name="Wiley E."/>
            <person name="Yang H."/>
            <person name="Zhang G."/>
            <person name="Haussler D."/>
            <person name="Ryder O."/>
            <person name="O'Brien S.J."/>
        </authorList>
    </citation>
    <scope>NUCLEOTIDE SEQUENCE</scope>
</reference>
<dbReference type="EMBL" id="JACAGC010000004">
    <property type="protein sequence ID" value="KAF6372240.1"/>
    <property type="molecule type" value="Genomic_DNA"/>
</dbReference>
<dbReference type="Pfam" id="PF10274">
    <property type="entry name" value="ParcG"/>
    <property type="match status" value="1"/>
</dbReference>
<dbReference type="Proteomes" id="UP000585614">
    <property type="component" value="Unassembled WGS sequence"/>
</dbReference>
<keyword evidence="4" id="KW-1185">Reference proteome</keyword>